<accession>A0A2C6LE47</accession>
<sequence length="303" mass="34198">MSQSSGSWSKGPPKEPSLPLFIERKIRALGGGQMLQGEAKKNPSDWRWFRDVNVFLEEEKIRFYPRYKREALRTVEDPAKWWTLMLQYCRDLEAPLSPEGSSSVLPHTIENRFLLLDRLTTVAIGDIYMDAIEGEEISTREEETSHLEGEEALSQPEERHSGASTGTTAEFERNLVSLKPSINDFLRHLNLPPLTPSSSTDEIFSALKAIETRICCPSVSEKERGNEDKENVDILLKTLPLGYPSTGKKDGEDNFFRSFLCGLRAVHVVHMRETQAQINRLIEALQVITANPATDTRLGRVGV</sequence>
<dbReference type="RefSeq" id="XP_067926725.1">
    <property type="nucleotide sequence ID" value="XM_068061306.1"/>
</dbReference>
<feature type="region of interest" description="Disordered" evidence="1">
    <location>
        <begin position="138"/>
        <end position="170"/>
    </location>
</feature>
<dbReference type="EMBL" id="MIGC01000433">
    <property type="protein sequence ID" value="PHJ25053.1"/>
    <property type="molecule type" value="Genomic_DNA"/>
</dbReference>
<feature type="compositionally biased region" description="Basic and acidic residues" evidence="1">
    <location>
        <begin position="138"/>
        <end position="149"/>
    </location>
</feature>
<protein>
    <submittedName>
        <fullName evidence="2">Upf0568 protein c14orf166</fullName>
    </submittedName>
</protein>
<dbReference type="GeneID" id="94424517"/>
<name>A0A2C6LE47_9APIC</name>
<comment type="caution">
    <text evidence="2">The sequence shown here is derived from an EMBL/GenBank/DDBJ whole genome shotgun (WGS) entry which is preliminary data.</text>
</comment>
<organism evidence="2 3">
    <name type="scientific">Cystoisospora suis</name>
    <dbReference type="NCBI Taxonomy" id="483139"/>
    <lineage>
        <taxon>Eukaryota</taxon>
        <taxon>Sar</taxon>
        <taxon>Alveolata</taxon>
        <taxon>Apicomplexa</taxon>
        <taxon>Conoidasida</taxon>
        <taxon>Coccidia</taxon>
        <taxon>Eucoccidiorida</taxon>
        <taxon>Eimeriorina</taxon>
        <taxon>Sarcocystidae</taxon>
        <taxon>Cystoisospora</taxon>
    </lineage>
</organism>
<dbReference type="PANTHER" id="PTHR15924">
    <property type="entry name" value="CLE"/>
    <property type="match status" value="1"/>
</dbReference>
<dbReference type="Pfam" id="PF10036">
    <property type="entry name" value="RLL"/>
    <property type="match status" value="1"/>
</dbReference>
<gene>
    <name evidence="2" type="ORF">CSUI_001100</name>
</gene>
<reference evidence="2 3" key="1">
    <citation type="journal article" date="2017" name="Int. J. Parasitol.">
        <title>The genome of the protozoan parasite Cystoisospora suis and a reverse vaccinology approach to identify vaccine candidates.</title>
        <authorList>
            <person name="Palmieri N."/>
            <person name="Shrestha A."/>
            <person name="Ruttkowski B."/>
            <person name="Beck T."/>
            <person name="Vogl C."/>
            <person name="Tomley F."/>
            <person name="Blake D.P."/>
            <person name="Joachim A."/>
        </authorList>
    </citation>
    <scope>NUCLEOTIDE SEQUENCE [LARGE SCALE GENOMIC DNA]</scope>
    <source>
        <strain evidence="2 3">Wien I</strain>
    </source>
</reference>
<evidence type="ECO:0000313" key="2">
    <source>
        <dbReference type="EMBL" id="PHJ25053.1"/>
    </source>
</evidence>
<proteinExistence type="predicted"/>
<dbReference type="OrthoDB" id="514167at2759"/>
<evidence type="ECO:0000313" key="3">
    <source>
        <dbReference type="Proteomes" id="UP000221165"/>
    </source>
</evidence>
<dbReference type="AlphaFoldDB" id="A0A2C6LE47"/>
<evidence type="ECO:0000256" key="1">
    <source>
        <dbReference type="SAM" id="MobiDB-lite"/>
    </source>
</evidence>
<keyword evidence="3" id="KW-1185">Reference proteome</keyword>
<dbReference type="VEuPathDB" id="ToxoDB:CSUI_001100"/>
<dbReference type="InterPro" id="IPR019265">
    <property type="entry name" value="RTRAF"/>
</dbReference>
<dbReference type="Proteomes" id="UP000221165">
    <property type="component" value="Unassembled WGS sequence"/>
</dbReference>